<reference evidence="5" key="1">
    <citation type="submission" date="2015-01" db="EMBL/GenBank/DDBJ databases">
        <authorList>
            <person name="Andreevskaya M."/>
        </authorList>
    </citation>
    <scope>NUCLEOTIDE SEQUENCE [LARGE SCALE GENOMIC DNA]</scope>
    <source>
        <strain evidence="5">MKFS47</strain>
    </source>
</reference>
<gene>
    <name evidence="4" type="primary">yqeI</name>
    <name evidence="4" type="ORF">LACPI_0131</name>
</gene>
<protein>
    <submittedName>
        <fullName evidence="4">Probable RNA-binding protein YqeI</fullName>
    </submittedName>
</protein>
<dbReference type="GO" id="GO:0003723">
    <property type="term" value="F:RNA binding"/>
    <property type="evidence" value="ECO:0007669"/>
    <property type="project" value="UniProtKB-UniRule"/>
</dbReference>
<dbReference type="RefSeq" id="WP_047914626.1">
    <property type="nucleotide sequence ID" value="NZ_LN774769.1"/>
</dbReference>
<evidence type="ECO:0000256" key="2">
    <source>
        <dbReference type="PROSITE-ProRule" id="PRU00626"/>
    </source>
</evidence>
<dbReference type="PROSITE" id="PS51295">
    <property type="entry name" value="CRM"/>
    <property type="match status" value="1"/>
</dbReference>
<dbReference type="InterPro" id="IPR001890">
    <property type="entry name" value="RNA-binding_CRM"/>
</dbReference>
<evidence type="ECO:0000259" key="3">
    <source>
        <dbReference type="PROSITE" id="PS51295"/>
    </source>
</evidence>
<dbReference type="InterPro" id="IPR017924">
    <property type="entry name" value="RNA-binding_YhbY"/>
</dbReference>
<dbReference type="EMBL" id="LN774769">
    <property type="protein sequence ID" value="CEN27331.1"/>
    <property type="molecule type" value="Genomic_DNA"/>
</dbReference>
<dbReference type="KEGG" id="lpk:LACPI_0131"/>
<dbReference type="SUPFAM" id="SSF75471">
    <property type="entry name" value="YhbY-like"/>
    <property type="match status" value="1"/>
</dbReference>
<dbReference type="PANTHER" id="PTHR40065">
    <property type="entry name" value="RNA-BINDING PROTEIN YHBY"/>
    <property type="match status" value="1"/>
</dbReference>
<accession>A0A0D6DUC7</accession>
<dbReference type="NCBIfam" id="TIGR00253">
    <property type="entry name" value="RNA_bind_YhbY"/>
    <property type="match status" value="1"/>
</dbReference>
<evidence type="ECO:0000256" key="1">
    <source>
        <dbReference type="ARBA" id="ARBA00022884"/>
    </source>
</evidence>
<sequence length="102" mass="11464">MELTGKQKRYLRAQAHHLTPIVQIGKGGLTNEIKTSIRKALDARELIKVAILQNSDADINDVAAEIEEMSFDVVQKIGRILVVFKVAEKRENRKLSLEVKAI</sequence>
<proteinExistence type="predicted"/>
<feature type="domain" description="CRM" evidence="3">
    <location>
        <begin position="1"/>
        <end position="96"/>
    </location>
</feature>
<dbReference type="STRING" id="1364.LP2241_10110"/>
<organism evidence="4 5">
    <name type="scientific">Pseudolactococcus piscium MKFS47</name>
    <dbReference type="NCBI Taxonomy" id="297352"/>
    <lineage>
        <taxon>Bacteria</taxon>
        <taxon>Bacillati</taxon>
        <taxon>Bacillota</taxon>
        <taxon>Bacilli</taxon>
        <taxon>Lactobacillales</taxon>
        <taxon>Streptococcaceae</taxon>
        <taxon>Pseudolactococcus</taxon>
    </lineage>
</organism>
<dbReference type="AlphaFoldDB" id="A0A0D6DUC7"/>
<dbReference type="SMART" id="SM01103">
    <property type="entry name" value="CRS1_YhbY"/>
    <property type="match status" value="1"/>
</dbReference>
<dbReference type="HOGENOM" id="CLU_095994_1_0_9"/>
<dbReference type="Proteomes" id="UP000033166">
    <property type="component" value="Chromosome I"/>
</dbReference>
<evidence type="ECO:0000313" key="5">
    <source>
        <dbReference type="Proteomes" id="UP000033166"/>
    </source>
</evidence>
<dbReference type="Pfam" id="PF01985">
    <property type="entry name" value="CRS1_YhbY"/>
    <property type="match status" value="1"/>
</dbReference>
<dbReference type="Gene3D" id="3.30.110.60">
    <property type="entry name" value="YhbY-like"/>
    <property type="match status" value="1"/>
</dbReference>
<dbReference type="InterPro" id="IPR051925">
    <property type="entry name" value="RNA-binding_domain"/>
</dbReference>
<dbReference type="InterPro" id="IPR035920">
    <property type="entry name" value="YhbY-like_sf"/>
</dbReference>
<keyword evidence="1 2" id="KW-0694">RNA-binding</keyword>
<dbReference type="PANTHER" id="PTHR40065:SF3">
    <property type="entry name" value="RNA-BINDING PROTEIN YHBY"/>
    <property type="match status" value="1"/>
</dbReference>
<evidence type="ECO:0000313" key="4">
    <source>
        <dbReference type="EMBL" id="CEN27331.1"/>
    </source>
</evidence>
<name>A0A0D6DUC7_9LACT</name>